<protein>
    <submittedName>
        <fullName evidence="2">Enamine deaminase RidA (YjgF/YER057c/UK114 family)</fullName>
    </submittedName>
</protein>
<gene>
    <name evidence="2" type="ORF">J2W39_002052</name>
</gene>
<dbReference type="EMBL" id="JAUSRV010000004">
    <property type="protein sequence ID" value="MDP9970819.1"/>
    <property type="molecule type" value="Genomic_DNA"/>
</dbReference>
<accession>A0AAW8EEV5</accession>
<dbReference type="InterPro" id="IPR035959">
    <property type="entry name" value="RutC-like_sf"/>
</dbReference>
<proteinExistence type="inferred from homology"/>
<comment type="similarity">
    <text evidence="1">Belongs to the RutC family.</text>
</comment>
<dbReference type="SUPFAM" id="SSF55298">
    <property type="entry name" value="YjgF-like"/>
    <property type="match status" value="1"/>
</dbReference>
<dbReference type="Pfam" id="PF01042">
    <property type="entry name" value="Ribonuc_L-PSP"/>
    <property type="match status" value="1"/>
</dbReference>
<reference evidence="2" key="1">
    <citation type="submission" date="2023-07" db="EMBL/GenBank/DDBJ databases">
        <title>Sorghum-associated microbial communities from plants grown in Nebraska, USA.</title>
        <authorList>
            <person name="Schachtman D."/>
        </authorList>
    </citation>
    <scope>NUCLEOTIDE SEQUENCE</scope>
    <source>
        <strain evidence="2">DS3315</strain>
    </source>
</reference>
<comment type="caution">
    <text evidence="2">The sequence shown here is derived from an EMBL/GenBank/DDBJ whole genome shotgun (WGS) entry which is preliminary data.</text>
</comment>
<dbReference type="Gene3D" id="3.30.1330.40">
    <property type="entry name" value="RutC-like"/>
    <property type="match status" value="1"/>
</dbReference>
<dbReference type="PANTHER" id="PTHR11803:SF58">
    <property type="entry name" value="PROTEIN HMF1-RELATED"/>
    <property type="match status" value="1"/>
</dbReference>
<evidence type="ECO:0000313" key="2">
    <source>
        <dbReference type="EMBL" id="MDP9970819.1"/>
    </source>
</evidence>
<dbReference type="RefSeq" id="WP_015867879.1">
    <property type="nucleotide sequence ID" value="NZ_CAXUQE020000001.1"/>
</dbReference>
<name>A0AAW8EEV5_VARPD</name>
<dbReference type="GO" id="GO:0019239">
    <property type="term" value="F:deaminase activity"/>
    <property type="evidence" value="ECO:0007669"/>
    <property type="project" value="TreeGrafter"/>
</dbReference>
<sequence>MSMGKPMANYAAAKRVGDFVFMSGVVAVDPATRRAVAGYEALPEEGRTALQGLGYATGQMSVDIFEAPIVAQSWFVLERIRQIAAEHGGTMEDVVKLVQYFRQLPHYAFYNRVRGLFYPGEPPVSTVVEVSRFLPGDEVLVEVEATMYLPQHRPT</sequence>
<evidence type="ECO:0000313" key="3">
    <source>
        <dbReference type="Proteomes" id="UP001224845"/>
    </source>
</evidence>
<dbReference type="PANTHER" id="PTHR11803">
    <property type="entry name" value="2-IMINOBUTANOATE/2-IMINOPROPANOATE DEAMINASE RIDA"/>
    <property type="match status" value="1"/>
</dbReference>
<dbReference type="GO" id="GO:0005829">
    <property type="term" value="C:cytosol"/>
    <property type="evidence" value="ECO:0007669"/>
    <property type="project" value="TreeGrafter"/>
</dbReference>
<dbReference type="AlphaFoldDB" id="A0AAW8EEV5"/>
<evidence type="ECO:0000256" key="1">
    <source>
        <dbReference type="ARBA" id="ARBA00010552"/>
    </source>
</evidence>
<dbReference type="Proteomes" id="UP001224845">
    <property type="component" value="Unassembled WGS sequence"/>
</dbReference>
<dbReference type="InterPro" id="IPR006175">
    <property type="entry name" value="YjgF/YER057c/UK114"/>
</dbReference>
<organism evidence="2 3">
    <name type="scientific">Variovorax paradoxus</name>
    <dbReference type="NCBI Taxonomy" id="34073"/>
    <lineage>
        <taxon>Bacteria</taxon>
        <taxon>Pseudomonadati</taxon>
        <taxon>Pseudomonadota</taxon>
        <taxon>Betaproteobacteria</taxon>
        <taxon>Burkholderiales</taxon>
        <taxon>Comamonadaceae</taxon>
        <taxon>Variovorax</taxon>
    </lineage>
</organism>